<evidence type="ECO:0000256" key="2">
    <source>
        <dbReference type="ARBA" id="ARBA00023002"/>
    </source>
</evidence>
<dbReference type="InterPro" id="IPR036111">
    <property type="entry name" value="Mal/L-sulfo/L-lacto_DH-like_sf"/>
</dbReference>
<keyword evidence="2 3" id="KW-0560">Oxidoreductase</keyword>
<proteinExistence type="inferred from homology"/>
<evidence type="ECO:0000313" key="3">
    <source>
        <dbReference type="EMBL" id="VVD78299.1"/>
    </source>
</evidence>
<dbReference type="EC" id="1.1.1.350" evidence="3"/>
<accession>A0A5E4SWX5</accession>
<dbReference type="Gene3D" id="3.30.1370.60">
    <property type="entry name" value="Hypothetical oxidoreductase yiak, domain 2"/>
    <property type="match status" value="1"/>
</dbReference>
<protein>
    <submittedName>
        <fullName evidence="3">Ureidoglycolate dehydrogenase (NAD(+))</fullName>
        <ecNumber evidence="3">1.1.1.350</ecNumber>
    </submittedName>
</protein>
<dbReference type="InterPro" id="IPR003767">
    <property type="entry name" value="Malate/L-lactate_DH-like"/>
</dbReference>
<keyword evidence="4" id="KW-1185">Reference proteome</keyword>
<organism evidence="3 4">
    <name type="scientific">Pandoraea iniqua</name>
    <dbReference type="NCBI Taxonomy" id="2508288"/>
    <lineage>
        <taxon>Bacteria</taxon>
        <taxon>Pseudomonadati</taxon>
        <taxon>Pseudomonadota</taxon>
        <taxon>Betaproteobacteria</taxon>
        <taxon>Burkholderiales</taxon>
        <taxon>Burkholderiaceae</taxon>
        <taxon>Pandoraea</taxon>
    </lineage>
</organism>
<sequence>MPTEHVPDGLPPAQLHTLIAALFTAAGVSAAGAEIVAHALVAADISGKASHGVMLVPMYLARMKAGSVTSADEAQIVHDGKTTLVLDAANGLGQLSAHQACHLATVRAREYGLAMVTVRNAFHFGEAGYWARRMADAGCVGIAMANTRPLMPAPGGAQRRVGNNPLAIAMPHTDDVPVVLDMAMSASAMGKIRLAERAGKTLPDGWATDAQGAPTRDPATAIAGMLLPAAGPKGFGLAFMVDLLCGGLSDGAVGDQVQPLYGDTATPYGSAQAFLAIDPSHFGLQQPLAQRASDFARTVRESKPAPGVARVFSPGEQSWQFAQDHCEQCPVSADTARQLSELARAAGIDVPAAWQSL</sequence>
<dbReference type="PANTHER" id="PTHR11091:SF0">
    <property type="entry name" value="MALATE DEHYDROGENASE"/>
    <property type="match status" value="1"/>
</dbReference>
<evidence type="ECO:0000256" key="1">
    <source>
        <dbReference type="ARBA" id="ARBA00006056"/>
    </source>
</evidence>
<dbReference type="Gene3D" id="1.10.1530.10">
    <property type="match status" value="1"/>
</dbReference>
<dbReference type="RefSeq" id="WP_150683082.1">
    <property type="nucleotide sequence ID" value="NZ_CABPSI010000001.1"/>
</dbReference>
<evidence type="ECO:0000313" key="4">
    <source>
        <dbReference type="Proteomes" id="UP000333828"/>
    </source>
</evidence>
<comment type="similarity">
    <text evidence="1">Belongs to the LDH2/MDH2 oxidoreductase family.</text>
</comment>
<dbReference type="Proteomes" id="UP000333828">
    <property type="component" value="Unassembled WGS sequence"/>
</dbReference>
<dbReference type="AlphaFoldDB" id="A0A5E4SWX5"/>
<dbReference type="PANTHER" id="PTHR11091">
    <property type="entry name" value="OXIDOREDUCTASE-RELATED"/>
    <property type="match status" value="1"/>
</dbReference>
<gene>
    <name evidence="3" type="primary">allD</name>
    <name evidence="3" type="ORF">PIN31115_00979</name>
</gene>
<name>A0A5E4SWX5_9BURK</name>
<dbReference type="EMBL" id="CABPSI010000001">
    <property type="protein sequence ID" value="VVD78299.1"/>
    <property type="molecule type" value="Genomic_DNA"/>
</dbReference>
<dbReference type="SUPFAM" id="SSF89733">
    <property type="entry name" value="L-sulfolactate dehydrogenase-like"/>
    <property type="match status" value="1"/>
</dbReference>
<dbReference type="InterPro" id="IPR043143">
    <property type="entry name" value="Mal/L-sulf/L-lact_DH-like_NADP"/>
</dbReference>
<dbReference type="Pfam" id="PF02615">
    <property type="entry name" value="Ldh_2"/>
    <property type="match status" value="1"/>
</dbReference>
<reference evidence="3 4" key="1">
    <citation type="submission" date="2019-08" db="EMBL/GenBank/DDBJ databases">
        <authorList>
            <person name="Peeters C."/>
        </authorList>
    </citation>
    <scope>NUCLEOTIDE SEQUENCE [LARGE SCALE GENOMIC DNA]</scope>
    <source>
        <strain evidence="3 4">LMG 31115</strain>
    </source>
</reference>
<dbReference type="GO" id="GO:0016491">
    <property type="term" value="F:oxidoreductase activity"/>
    <property type="evidence" value="ECO:0007669"/>
    <property type="project" value="UniProtKB-KW"/>
</dbReference>
<dbReference type="InterPro" id="IPR043144">
    <property type="entry name" value="Mal/L-sulf/L-lact_DH-like_ah"/>
</dbReference>